<feature type="domain" description="Thiamine pyrophosphate enzyme N-terminal TPP-binding" evidence="8">
    <location>
        <begin position="2"/>
        <end position="69"/>
    </location>
</feature>
<comment type="similarity">
    <text evidence="2">Belongs to the TPP enzyme family.</text>
</comment>
<keyword evidence="3" id="KW-0479">Metal-binding</keyword>
<keyword evidence="6" id="KW-0786">Thiamine pyrophosphate</keyword>
<keyword evidence="10" id="KW-1185">Reference proteome</keyword>
<evidence type="ECO:0000256" key="7">
    <source>
        <dbReference type="ARBA" id="ARBA00023239"/>
    </source>
</evidence>
<dbReference type="InterPro" id="IPR012110">
    <property type="entry name" value="PDC/IPDC-like"/>
</dbReference>
<keyword evidence="5" id="KW-0460">Magnesium</keyword>
<protein>
    <recommendedName>
        <fullName evidence="8">Thiamine pyrophosphate enzyme N-terminal TPP-binding domain-containing protein</fullName>
    </recommendedName>
</protein>
<feature type="non-terminal residue" evidence="9">
    <location>
        <position position="1"/>
    </location>
</feature>
<dbReference type="GO" id="GO:0004737">
    <property type="term" value="F:pyruvate decarboxylase activity"/>
    <property type="evidence" value="ECO:0007669"/>
    <property type="project" value="TreeGrafter"/>
</dbReference>
<evidence type="ECO:0000256" key="2">
    <source>
        <dbReference type="ARBA" id="ARBA00007812"/>
    </source>
</evidence>
<gene>
    <name evidence="9" type="ORF">CROQUDRAFT_8181</name>
</gene>
<dbReference type="GO" id="GO:0000949">
    <property type="term" value="P:aromatic amino acid family catabolic process to alcohol via Ehrlich pathway"/>
    <property type="evidence" value="ECO:0007669"/>
    <property type="project" value="TreeGrafter"/>
</dbReference>
<dbReference type="Pfam" id="PF02776">
    <property type="entry name" value="TPP_enzyme_N"/>
    <property type="match status" value="1"/>
</dbReference>
<dbReference type="InterPro" id="IPR012001">
    <property type="entry name" value="Thiamin_PyroP_enz_TPP-bd_dom"/>
</dbReference>
<evidence type="ECO:0000256" key="4">
    <source>
        <dbReference type="ARBA" id="ARBA00022793"/>
    </source>
</evidence>
<dbReference type="GO" id="GO:0030976">
    <property type="term" value="F:thiamine pyrophosphate binding"/>
    <property type="evidence" value="ECO:0007669"/>
    <property type="project" value="InterPro"/>
</dbReference>
<dbReference type="AlphaFoldDB" id="A0A9P6NJL6"/>
<dbReference type="Proteomes" id="UP000886653">
    <property type="component" value="Unassembled WGS sequence"/>
</dbReference>
<evidence type="ECO:0000313" key="9">
    <source>
        <dbReference type="EMBL" id="KAG0148226.1"/>
    </source>
</evidence>
<dbReference type="EMBL" id="MU167239">
    <property type="protein sequence ID" value="KAG0148226.1"/>
    <property type="molecule type" value="Genomic_DNA"/>
</dbReference>
<name>A0A9P6NJL6_9BASI</name>
<dbReference type="OrthoDB" id="3970464at2759"/>
<dbReference type="GO" id="GO:0046872">
    <property type="term" value="F:metal ion binding"/>
    <property type="evidence" value="ECO:0007669"/>
    <property type="project" value="UniProtKB-KW"/>
</dbReference>
<organism evidence="9 10">
    <name type="scientific">Cronartium quercuum f. sp. fusiforme G11</name>
    <dbReference type="NCBI Taxonomy" id="708437"/>
    <lineage>
        <taxon>Eukaryota</taxon>
        <taxon>Fungi</taxon>
        <taxon>Dikarya</taxon>
        <taxon>Basidiomycota</taxon>
        <taxon>Pucciniomycotina</taxon>
        <taxon>Pucciniomycetes</taxon>
        <taxon>Pucciniales</taxon>
        <taxon>Coleosporiaceae</taxon>
        <taxon>Cronartium</taxon>
    </lineage>
</organism>
<evidence type="ECO:0000313" key="10">
    <source>
        <dbReference type="Proteomes" id="UP000886653"/>
    </source>
</evidence>
<proteinExistence type="inferred from homology"/>
<comment type="caution">
    <text evidence="9">The sequence shown here is derived from an EMBL/GenBank/DDBJ whole genome shotgun (WGS) entry which is preliminary data.</text>
</comment>
<comment type="cofactor">
    <cofactor evidence="1">
        <name>thiamine diphosphate</name>
        <dbReference type="ChEBI" id="CHEBI:58937"/>
    </cofactor>
</comment>
<evidence type="ECO:0000256" key="6">
    <source>
        <dbReference type="ARBA" id="ARBA00023052"/>
    </source>
</evidence>
<dbReference type="InterPro" id="IPR029061">
    <property type="entry name" value="THDP-binding"/>
</dbReference>
<dbReference type="SUPFAM" id="SSF52518">
    <property type="entry name" value="Thiamin diphosphate-binding fold (THDP-binding)"/>
    <property type="match status" value="1"/>
</dbReference>
<evidence type="ECO:0000256" key="3">
    <source>
        <dbReference type="ARBA" id="ARBA00022723"/>
    </source>
</evidence>
<reference evidence="9" key="1">
    <citation type="submission" date="2013-11" db="EMBL/GenBank/DDBJ databases">
        <title>Genome sequence of the fusiform rust pathogen reveals effectors for host alternation and coevolution with pine.</title>
        <authorList>
            <consortium name="DOE Joint Genome Institute"/>
            <person name="Smith K."/>
            <person name="Pendleton A."/>
            <person name="Kubisiak T."/>
            <person name="Anderson C."/>
            <person name="Salamov A."/>
            <person name="Aerts A."/>
            <person name="Riley R."/>
            <person name="Clum A."/>
            <person name="Lindquist E."/>
            <person name="Ence D."/>
            <person name="Campbell M."/>
            <person name="Kronenberg Z."/>
            <person name="Feau N."/>
            <person name="Dhillon B."/>
            <person name="Hamelin R."/>
            <person name="Burleigh J."/>
            <person name="Smith J."/>
            <person name="Yandell M."/>
            <person name="Nelson C."/>
            <person name="Grigoriev I."/>
            <person name="Davis J."/>
        </authorList>
    </citation>
    <scope>NUCLEOTIDE SEQUENCE</scope>
    <source>
        <strain evidence="9">G11</strain>
    </source>
</reference>
<feature type="non-terminal residue" evidence="9">
    <location>
        <position position="80"/>
    </location>
</feature>
<dbReference type="PANTHER" id="PTHR43452">
    <property type="entry name" value="PYRUVATE DECARBOXYLASE"/>
    <property type="match status" value="1"/>
</dbReference>
<evidence type="ECO:0000256" key="1">
    <source>
        <dbReference type="ARBA" id="ARBA00001964"/>
    </source>
</evidence>
<evidence type="ECO:0000256" key="5">
    <source>
        <dbReference type="ARBA" id="ARBA00022842"/>
    </source>
</evidence>
<keyword evidence="7" id="KW-0456">Lyase</keyword>
<dbReference type="Gene3D" id="3.40.50.970">
    <property type="match status" value="1"/>
</dbReference>
<dbReference type="GO" id="GO:0005829">
    <property type="term" value="C:cytosol"/>
    <property type="evidence" value="ECO:0007669"/>
    <property type="project" value="TreeGrafter"/>
</dbReference>
<evidence type="ECO:0000259" key="8">
    <source>
        <dbReference type="Pfam" id="PF02776"/>
    </source>
</evidence>
<sequence>GCCNELNAAYSADGYALSVSSNVSLAGLGCLVTTLEVEELSALNQIVGAHSERIPIFHLVGIPSTSQQAKRLSLHHLLGD</sequence>
<keyword evidence="4" id="KW-0210">Decarboxylase</keyword>
<dbReference type="GO" id="GO:0005634">
    <property type="term" value="C:nucleus"/>
    <property type="evidence" value="ECO:0007669"/>
    <property type="project" value="TreeGrafter"/>
</dbReference>
<dbReference type="PANTHER" id="PTHR43452:SF30">
    <property type="entry name" value="PYRUVATE DECARBOXYLASE ISOZYME 1-RELATED"/>
    <property type="match status" value="1"/>
</dbReference>
<accession>A0A9P6NJL6</accession>